<dbReference type="EMBL" id="JAFJYH010000179">
    <property type="protein sequence ID" value="KAG4416630.1"/>
    <property type="molecule type" value="Genomic_DNA"/>
</dbReference>
<keyword evidence="3 5" id="KW-0479">Metal-binding</keyword>
<keyword evidence="4 5" id="KW-0408">Iron</keyword>
<dbReference type="GO" id="GO:0004497">
    <property type="term" value="F:monooxygenase activity"/>
    <property type="evidence" value="ECO:0007669"/>
    <property type="project" value="UniProtKB-KW"/>
</dbReference>
<gene>
    <name evidence="8" type="ORF">IFR04_010210</name>
</gene>
<dbReference type="OrthoDB" id="1470350at2759"/>
<evidence type="ECO:0000256" key="1">
    <source>
        <dbReference type="ARBA" id="ARBA00001971"/>
    </source>
</evidence>
<dbReference type="Pfam" id="PF00067">
    <property type="entry name" value="p450"/>
    <property type="match status" value="1"/>
</dbReference>
<dbReference type="GO" id="GO:0005506">
    <property type="term" value="F:iron ion binding"/>
    <property type="evidence" value="ECO:0007669"/>
    <property type="project" value="InterPro"/>
</dbReference>
<evidence type="ECO:0000256" key="5">
    <source>
        <dbReference type="RuleBase" id="RU000461"/>
    </source>
</evidence>
<dbReference type="InterPro" id="IPR017972">
    <property type="entry name" value="Cyt_P450_CS"/>
</dbReference>
<dbReference type="PROSITE" id="PS00086">
    <property type="entry name" value="CYTOCHROME_P450"/>
    <property type="match status" value="1"/>
</dbReference>
<dbReference type="Gene3D" id="1.10.630.10">
    <property type="entry name" value="Cytochrome P450"/>
    <property type="match status" value="1"/>
</dbReference>
<evidence type="ECO:0000256" key="7">
    <source>
        <dbReference type="SAM" id="SignalP"/>
    </source>
</evidence>
<keyword evidence="9" id="KW-1185">Reference proteome</keyword>
<comment type="cofactor">
    <cofactor evidence="1">
        <name>heme</name>
        <dbReference type="ChEBI" id="CHEBI:30413"/>
    </cofactor>
</comment>
<evidence type="ECO:0008006" key="10">
    <source>
        <dbReference type="Google" id="ProtNLM"/>
    </source>
</evidence>
<feature type="region of interest" description="Disordered" evidence="6">
    <location>
        <begin position="504"/>
        <end position="523"/>
    </location>
</feature>
<name>A0A8H7TCK6_9HELO</name>
<evidence type="ECO:0000256" key="3">
    <source>
        <dbReference type="ARBA" id="ARBA00022723"/>
    </source>
</evidence>
<proteinExistence type="inferred from homology"/>
<dbReference type="AlphaFoldDB" id="A0A8H7TCK6"/>
<dbReference type="Proteomes" id="UP000664132">
    <property type="component" value="Unassembled WGS sequence"/>
</dbReference>
<evidence type="ECO:0000313" key="9">
    <source>
        <dbReference type="Proteomes" id="UP000664132"/>
    </source>
</evidence>
<dbReference type="InterPro" id="IPR036396">
    <property type="entry name" value="Cyt_P450_sf"/>
</dbReference>
<dbReference type="GO" id="GO:0016705">
    <property type="term" value="F:oxidoreductase activity, acting on paired donors, with incorporation or reduction of molecular oxygen"/>
    <property type="evidence" value="ECO:0007669"/>
    <property type="project" value="InterPro"/>
</dbReference>
<organism evidence="8 9">
    <name type="scientific">Cadophora malorum</name>
    <dbReference type="NCBI Taxonomy" id="108018"/>
    <lineage>
        <taxon>Eukaryota</taxon>
        <taxon>Fungi</taxon>
        <taxon>Dikarya</taxon>
        <taxon>Ascomycota</taxon>
        <taxon>Pezizomycotina</taxon>
        <taxon>Leotiomycetes</taxon>
        <taxon>Helotiales</taxon>
        <taxon>Ploettnerulaceae</taxon>
        <taxon>Cadophora</taxon>
    </lineage>
</organism>
<protein>
    <recommendedName>
        <fullName evidence="10">Cytochrome P450</fullName>
    </recommendedName>
</protein>
<evidence type="ECO:0000256" key="2">
    <source>
        <dbReference type="ARBA" id="ARBA00010617"/>
    </source>
</evidence>
<evidence type="ECO:0000256" key="4">
    <source>
        <dbReference type="ARBA" id="ARBA00023004"/>
    </source>
</evidence>
<dbReference type="GO" id="GO:0020037">
    <property type="term" value="F:heme binding"/>
    <property type="evidence" value="ECO:0007669"/>
    <property type="project" value="InterPro"/>
</dbReference>
<keyword evidence="7" id="KW-0732">Signal</keyword>
<keyword evidence="5" id="KW-0503">Monooxygenase</keyword>
<feature type="signal peptide" evidence="7">
    <location>
        <begin position="1"/>
        <end position="21"/>
    </location>
</feature>
<comment type="caution">
    <text evidence="8">The sequence shown here is derived from an EMBL/GenBank/DDBJ whole genome shotgun (WGS) entry which is preliminary data.</text>
</comment>
<dbReference type="PRINTS" id="PR00385">
    <property type="entry name" value="P450"/>
</dbReference>
<dbReference type="PANTHER" id="PTHR24305">
    <property type="entry name" value="CYTOCHROME P450"/>
    <property type="match status" value="1"/>
</dbReference>
<reference evidence="8" key="1">
    <citation type="submission" date="2021-02" db="EMBL/GenBank/DDBJ databases">
        <title>Genome sequence Cadophora malorum strain M34.</title>
        <authorList>
            <person name="Stefanovic E."/>
            <person name="Vu D."/>
            <person name="Scully C."/>
            <person name="Dijksterhuis J."/>
            <person name="Roader J."/>
            <person name="Houbraken J."/>
        </authorList>
    </citation>
    <scope>NUCLEOTIDE SEQUENCE</scope>
    <source>
        <strain evidence="8">M34</strain>
    </source>
</reference>
<evidence type="ECO:0000313" key="8">
    <source>
        <dbReference type="EMBL" id="KAG4416630.1"/>
    </source>
</evidence>
<keyword evidence="5" id="KW-0349">Heme</keyword>
<accession>A0A8H7TCK6</accession>
<dbReference type="PANTHER" id="PTHR24305:SF166">
    <property type="entry name" value="CYTOCHROME P450 12A4, MITOCHONDRIAL-RELATED"/>
    <property type="match status" value="1"/>
</dbReference>
<dbReference type="CDD" id="cd11070">
    <property type="entry name" value="CYP56-like"/>
    <property type="match status" value="1"/>
</dbReference>
<dbReference type="SUPFAM" id="SSF48264">
    <property type="entry name" value="Cytochrome P450"/>
    <property type="match status" value="1"/>
</dbReference>
<dbReference type="InterPro" id="IPR050121">
    <property type="entry name" value="Cytochrome_P450_monoxygenase"/>
</dbReference>
<dbReference type="InterPro" id="IPR001128">
    <property type="entry name" value="Cyt_P450"/>
</dbReference>
<sequence length="607" mass="68789">MSASVVLQTCFTLLFLSVLWSLLPLLSNIRKCQKIGLPYYITPLGDSVATFLINNSPLRGWINFVPLSLKNYAYMSFISHRWKARSELHDKLGPVILHVTPRRIAAYVADAEAVLDITNRRNEFPKPIHDYSILKLFGENVVAAEGEDWAVHRRYTQSPFNERNSSLVWQDSISQACGMISSWSNKEPKVATARAWVPGALEDFRKLALHVLSSAGFGVYLKFDLENRGAQTEASSKSLIDELSTSSSPRNGYTRNFREALQYYQQNIVHILFVLSTFPRSFLDHYAPSSLQKYKVAFDDVDRYLQSLVRNEKTMMKKLGTENIDVNRRSNLLASLVRLQDNKRPSDPTLRTQRKLTTREIVGNAFIFSVAGHETTAITLQYAVAMLILHPDKQTWFQTQLKEVLRGESEDPRDWDYSLFAKLDAPLAIMFETLRLFPPVPTIPKWTSRHPQQLITAGGTYNLPAGTMVNINVPGLHYSKKYWGSDAEEFNPRRWDVQNTSSFIHNEDSPAQGAGKGVSPRLNKPTKGSWVPFSEGSRACMAKKFAQVEFVAVLAVVFSRFTIGLQLLDNETEIEGKQRLERNLCESTNLNGLRPKEGFEVTLKSIV</sequence>
<feature type="chain" id="PRO_5034802143" description="Cytochrome P450" evidence="7">
    <location>
        <begin position="22"/>
        <end position="607"/>
    </location>
</feature>
<keyword evidence="5" id="KW-0560">Oxidoreductase</keyword>
<evidence type="ECO:0000256" key="6">
    <source>
        <dbReference type="SAM" id="MobiDB-lite"/>
    </source>
</evidence>
<comment type="similarity">
    <text evidence="2 5">Belongs to the cytochrome P450 family.</text>
</comment>